<dbReference type="GO" id="GO:0005737">
    <property type="term" value="C:cytoplasm"/>
    <property type="evidence" value="ECO:0007669"/>
    <property type="project" value="TreeGrafter"/>
</dbReference>
<sequence>MRIETEADLAGALAALAGLCPHMAKTHAELGTPPLRRRAPGFEGLVQIVVFQQISVDAARAIWARAETVFGRWTPEILGAASDETYRAAGLSRPKVRTLRAISAAVTEGGLDLEALDRHGADAAHAMLTQVKGIGPWTADVYLLSCLGHIDAWPAGDIALQAAAGDLLGLPARPTAKEMGPLAERWRPYRAVAARLLWAHYAARRTGRVAEPTVA</sequence>
<dbReference type="PANTHER" id="PTHR43003:SF13">
    <property type="entry name" value="DNA-3-METHYLADENINE GLYCOSYLASE 2"/>
    <property type="match status" value="1"/>
</dbReference>
<dbReference type="PANTHER" id="PTHR43003">
    <property type="entry name" value="DNA-3-METHYLADENINE GLYCOSYLASE"/>
    <property type="match status" value="1"/>
</dbReference>
<dbReference type="SMART" id="SM00478">
    <property type="entry name" value="ENDO3c"/>
    <property type="match status" value="1"/>
</dbReference>
<dbReference type="Gene3D" id="1.10.340.30">
    <property type="entry name" value="Hypothetical protein, domain 2"/>
    <property type="match status" value="1"/>
</dbReference>
<dbReference type="AlphaFoldDB" id="A0A4D7BNG9"/>
<dbReference type="InterPro" id="IPR011257">
    <property type="entry name" value="DNA_glycosylase"/>
</dbReference>
<keyword evidence="7" id="KW-1185">Reference proteome</keyword>
<dbReference type="GO" id="GO:0043916">
    <property type="term" value="F:DNA-7-methylguanine glycosylase activity"/>
    <property type="evidence" value="ECO:0007669"/>
    <property type="project" value="TreeGrafter"/>
</dbReference>
<dbReference type="CDD" id="cd00056">
    <property type="entry name" value="ENDO3c"/>
    <property type="match status" value="1"/>
</dbReference>
<dbReference type="EMBL" id="CP039690">
    <property type="protein sequence ID" value="QCI69172.1"/>
    <property type="molecule type" value="Genomic_DNA"/>
</dbReference>
<dbReference type="InterPro" id="IPR003265">
    <property type="entry name" value="HhH-GPD_domain"/>
</dbReference>
<organism evidence="6 7">
    <name type="scientific">Phreatobacter stygius</name>
    <dbReference type="NCBI Taxonomy" id="1940610"/>
    <lineage>
        <taxon>Bacteria</taxon>
        <taxon>Pseudomonadati</taxon>
        <taxon>Pseudomonadota</taxon>
        <taxon>Alphaproteobacteria</taxon>
        <taxon>Hyphomicrobiales</taxon>
        <taxon>Phreatobacteraceae</taxon>
        <taxon>Phreatobacter</taxon>
    </lineage>
</organism>
<proteinExistence type="predicted"/>
<protein>
    <recommendedName>
        <fullName evidence="2">DNA-3-methyladenine glycosylase II</fullName>
        <ecNumber evidence="2">3.2.2.21</ecNumber>
    </recommendedName>
</protein>
<evidence type="ECO:0000256" key="2">
    <source>
        <dbReference type="ARBA" id="ARBA00012000"/>
    </source>
</evidence>
<evidence type="ECO:0000313" key="7">
    <source>
        <dbReference type="Proteomes" id="UP000298781"/>
    </source>
</evidence>
<accession>A0A4D7BNG9</accession>
<dbReference type="GO" id="GO:0032993">
    <property type="term" value="C:protein-DNA complex"/>
    <property type="evidence" value="ECO:0007669"/>
    <property type="project" value="TreeGrafter"/>
</dbReference>
<feature type="domain" description="HhH-GPD" evidence="5">
    <location>
        <begin position="58"/>
        <end position="203"/>
    </location>
</feature>
<dbReference type="GO" id="GO:0008725">
    <property type="term" value="F:DNA-3-methyladenine glycosylase activity"/>
    <property type="evidence" value="ECO:0007669"/>
    <property type="project" value="TreeGrafter"/>
</dbReference>
<comment type="catalytic activity">
    <reaction evidence="1">
        <text>Hydrolysis of alkylated DNA, releasing 3-methyladenine, 3-methylguanine, 7-methylguanine and 7-methyladenine.</text>
        <dbReference type="EC" id="3.2.2.21"/>
    </reaction>
</comment>
<reference evidence="6 7" key="1">
    <citation type="submission" date="2019-04" db="EMBL/GenBank/DDBJ databases">
        <title>Phreatobacter aquaticus sp. nov.</title>
        <authorList>
            <person name="Choi A."/>
        </authorList>
    </citation>
    <scope>NUCLEOTIDE SEQUENCE [LARGE SCALE GENOMIC DNA]</scope>
    <source>
        <strain evidence="6 7">KCTC 52518</strain>
    </source>
</reference>
<dbReference type="Proteomes" id="UP000298781">
    <property type="component" value="Chromosome"/>
</dbReference>
<dbReference type="Pfam" id="PF00730">
    <property type="entry name" value="HhH-GPD"/>
    <property type="match status" value="1"/>
</dbReference>
<dbReference type="SUPFAM" id="SSF48150">
    <property type="entry name" value="DNA-glycosylase"/>
    <property type="match status" value="1"/>
</dbReference>
<dbReference type="GO" id="GO:0006307">
    <property type="term" value="P:DNA alkylation repair"/>
    <property type="evidence" value="ECO:0007669"/>
    <property type="project" value="TreeGrafter"/>
</dbReference>
<name>A0A4D7BNG9_9HYPH</name>
<dbReference type="OrthoDB" id="9785929at2"/>
<evidence type="ECO:0000256" key="4">
    <source>
        <dbReference type="ARBA" id="ARBA00023204"/>
    </source>
</evidence>
<gene>
    <name evidence="6" type="ORF">E8M01_11705</name>
</gene>
<evidence type="ECO:0000259" key="5">
    <source>
        <dbReference type="SMART" id="SM00478"/>
    </source>
</evidence>
<evidence type="ECO:0000313" key="6">
    <source>
        <dbReference type="EMBL" id="QCI69172.1"/>
    </source>
</evidence>
<dbReference type="GO" id="GO:0006285">
    <property type="term" value="P:base-excision repair, AP site formation"/>
    <property type="evidence" value="ECO:0007669"/>
    <property type="project" value="TreeGrafter"/>
</dbReference>
<keyword evidence="3" id="KW-0227">DNA damage</keyword>
<evidence type="ECO:0000256" key="3">
    <source>
        <dbReference type="ARBA" id="ARBA00022763"/>
    </source>
</evidence>
<dbReference type="Gene3D" id="1.10.1670.40">
    <property type="match status" value="1"/>
</dbReference>
<dbReference type="EC" id="3.2.2.21" evidence="2"/>
<dbReference type="GO" id="GO:0032131">
    <property type="term" value="F:alkylated DNA binding"/>
    <property type="evidence" value="ECO:0007669"/>
    <property type="project" value="TreeGrafter"/>
</dbReference>
<evidence type="ECO:0000256" key="1">
    <source>
        <dbReference type="ARBA" id="ARBA00000086"/>
    </source>
</evidence>
<dbReference type="KEGG" id="pstg:E8M01_11705"/>
<keyword evidence="4" id="KW-0234">DNA repair</keyword>
<dbReference type="InterPro" id="IPR051912">
    <property type="entry name" value="Alkylbase_DNA_Glycosylase/TA"/>
</dbReference>